<keyword evidence="2" id="KW-0808">Transferase</keyword>
<comment type="caution">
    <text evidence="8">The sequence shown here is derived from an EMBL/GenBank/DDBJ whole genome shotgun (WGS) entry which is preliminary data.</text>
</comment>
<reference evidence="8 9" key="1">
    <citation type="journal article" date="2018" name="Gigascience">
        <title>Genomes of trombidid mites reveal novel predicted allergens and laterally-transferred genes associated with secondary metabolism.</title>
        <authorList>
            <person name="Dong X."/>
            <person name="Chaisiri K."/>
            <person name="Xia D."/>
            <person name="Armstrong S.D."/>
            <person name="Fang Y."/>
            <person name="Donnelly M.J."/>
            <person name="Kadowaki T."/>
            <person name="McGarry J.W."/>
            <person name="Darby A.C."/>
            <person name="Makepeace B.L."/>
        </authorList>
    </citation>
    <scope>NUCLEOTIDE SEQUENCE [LARGE SCALE GENOMIC DNA]</scope>
    <source>
        <strain evidence="8">UoL-UT</strain>
    </source>
</reference>
<dbReference type="InterPro" id="IPR043502">
    <property type="entry name" value="DNA/RNA_pol_sf"/>
</dbReference>
<dbReference type="GO" id="GO:0000166">
    <property type="term" value="F:nucleotide binding"/>
    <property type="evidence" value="ECO:0007669"/>
    <property type="project" value="InterPro"/>
</dbReference>
<evidence type="ECO:0000256" key="1">
    <source>
        <dbReference type="ARBA" id="ARBA00012417"/>
    </source>
</evidence>
<dbReference type="Proteomes" id="UP000288716">
    <property type="component" value="Unassembled WGS sequence"/>
</dbReference>
<dbReference type="EMBL" id="NCKV01000020">
    <property type="protein sequence ID" value="RWS31945.1"/>
    <property type="molecule type" value="Genomic_DNA"/>
</dbReference>
<dbReference type="GO" id="GO:0006261">
    <property type="term" value="P:DNA-templated DNA replication"/>
    <property type="evidence" value="ECO:0007669"/>
    <property type="project" value="TreeGrafter"/>
</dbReference>
<dbReference type="VEuPathDB" id="VectorBase:LDEU000095"/>
<feature type="domain" description="DNA-directed DNA polymerase family B multifunctional" evidence="7">
    <location>
        <begin position="353"/>
        <end position="487"/>
    </location>
</feature>
<evidence type="ECO:0000256" key="4">
    <source>
        <dbReference type="ARBA" id="ARBA00022932"/>
    </source>
</evidence>
<dbReference type="EC" id="2.7.7.7" evidence="1"/>
<protein>
    <recommendedName>
        <fullName evidence="1">DNA-directed DNA polymerase</fullName>
        <ecNumber evidence="1">2.7.7.7</ecNumber>
    </recommendedName>
</protein>
<dbReference type="GO" id="GO:0003887">
    <property type="term" value="F:DNA-directed DNA polymerase activity"/>
    <property type="evidence" value="ECO:0007669"/>
    <property type="project" value="UniProtKB-KW"/>
</dbReference>
<sequence>MRTFVSLKDTVRNESVYSLYREKLSSRKVLIDKILDFVAVTRCCKHQSQNDYMLSPVLHIWHSLELNNFQNFRRTQLILRFQVIINGKLKYIECDASTGQLILHHEQVNYMRCEVTKLLFNIDQFAETFSDFFNGSNEQRVVNRITTNSDVQQLLESAFFLSTFSGISIDKLCDVRFETLCRYCLRYTYLANGFNYSQRNVSNESKIDAQEFYENHGGHIYGPHARNNCSLYESTIVYDYDSMYACIAAAYNISSETCYIVNVDDNMELLENLKNLSISEHKNLFHFIQHDNVERYVVVCKTIPCGSFSVANRCLLNYKRNIAASTTLKNFCKRFATIWYGTICLRDKFLGADITQVGRNIIRKTVIEFEKQLFEGCVFYGDTDSVFVSFHATNVPSANGCRTINYVTNFVEKCTFEAEIVKCVFLNENIQFDFILRKEQVFSHLIICRAKRYIGLSEQSKSVIIKGIKTQKYASFEVYNAFVKAIILCKGNISEASRDCCFKAFDVHETFLKHRYAVTKDICQAYDLKLEKIIDYLRISNYVAKQNYCSLTTKKVVNFPKIDEHYDLRIDITENETCLNVYTVCVCQLSELCFIKELDALESSKNLAKSAKQVNCKTYTLKI</sequence>
<dbReference type="PANTHER" id="PTHR10322:SF23">
    <property type="entry name" value="DNA POLYMERASE DELTA CATALYTIC SUBUNIT"/>
    <property type="match status" value="1"/>
</dbReference>
<dbReference type="InterPro" id="IPR017964">
    <property type="entry name" value="DNA-dir_DNA_pol_B_CS"/>
</dbReference>
<dbReference type="PANTHER" id="PTHR10322">
    <property type="entry name" value="DNA POLYMERASE CATALYTIC SUBUNIT"/>
    <property type="match status" value="1"/>
</dbReference>
<accession>A0A443SWP6</accession>
<organism evidence="8 9">
    <name type="scientific">Leptotrombidium deliense</name>
    <dbReference type="NCBI Taxonomy" id="299467"/>
    <lineage>
        <taxon>Eukaryota</taxon>
        <taxon>Metazoa</taxon>
        <taxon>Ecdysozoa</taxon>
        <taxon>Arthropoda</taxon>
        <taxon>Chelicerata</taxon>
        <taxon>Arachnida</taxon>
        <taxon>Acari</taxon>
        <taxon>Acariformes</taxon>
        <taxon>Trombidiformes</taxon>
        <taxon>Prostigmata</taxon>
        <taxon>Anystina</taxon>
        <taxon>Parasitengona</taxon>
        <taxon>Trombiculoidea</taxon>
        <taxon>Trombiculidae</taxon>
        <taxon>Leptotrombidium</taxon>
    </lineage>
</organism>
<evidence type="ECO:0000256" key="2">
    <source>
        <dbReference type="ARBA" id="ARBA00022679"/>
    </source>
</evidence>
<dbReference type="Gene3D" id="3.90.1600.10">
    <property type="entry name" value="Palm domain of DNA polymerase"/>
    <property type="match status" value="1"/>
</dbReference>
<dbReference type="PROSITE" id="PS00116">
    <property type="entry name" value="DNA_POLYMERASE_B"/>
    <property type="match status" value="1"/>
</dbReference>
<name>A0A443SWP6_9ACAR</name>
<evidence type="ECO:0000313" key="8">
    <source>
        <dbReference type="EMBL" id="RWS31945.1"/>
    </source>
</evidence>
<dbReference type="Pfam" id="PF00136">
    <property type="entry name" value="DNA_pol_B"/>
    <property type="match status" value="1"/>
</dbReference>
<evidence type="ECO:0000256" key="6">
    <source>
        <dbReference type="ARBA" id="ARBA00049244"/>
    </source>
</evidence>
<dbReference type="InterPro" id="IPR023211">
    <property type="entry name" value="DNA_pol_palm_dom_sf"/>
</dbReference>
<keyword evidence="3" id="KW-0548">Nucleotidyltransferase</keyword>
<evidence type="ECO:0000259" key="7">
    <source>
        <dbReference type="Pfam" id="PF00136"/>
    </source>
</evidence>
<keyword evidence="5" id="KW-0238">DNA-binding</keyword>
<dbReference type="InterPro" id="IPR050240">
    <property type="entry name" value="DNA_pol_type-B"/>
</dbReference>
<evidence type="ECO:0000313" key="9">
    <source>
        <dbReference type="Proteomes" id="UP000288716"/>
    </source>
</evidence>
<evidence type="ECO:0000256" key="5">
    <source>
        <dbReference type="ARBA" id="ARBA00023125"/>
    </source>
</evidence>
<dbReference type="SUPFAM" id="SSF56672">
    <property type="entry name" value="DNA/RNA polymerases"/>
    <property type="match status" value="1"/>
</dbReference>
<comment type="catalytic activity">
    <reaction evidence="6">
        <text>DNA(n) + a 2'-deoxyribonucleoside 5'-triphosphate = DNA(n+1) + diphosphate</text>
        <dbReference type="Rhea" id="RHEA:22508"/>
        <dbReference type="Rhea" id="RHEA-COMP:17339"/>
        <dbReference type="Rhea" id="RHEA-COMP:17340"/>
        <dbReference type="ChEBI" id="CHEBI:33019"/>
        <dbReference type="ChEBI" id="CHEBI:61560"/>
        <dbReference type="ChEBI" id="CHEBI:173112"/>
        <dbReference type="EC" id="2.7.7.7"/>
    </reaction>
</comment>
<keyword evidence="4" id="KW-0239">DNA-directed DNA polymerase</keyword>
<proteinExistence type="predicted"/>
<evidence type="ECO:0000256" key="3">
    <source>
        <dbReference type="ARBA" id="ARBA00022695"/>
    </source>
</evidence>
<gene>
    <name evidence="8" type="ORF">B4U80_13583</name>
</gene>
<dbReference type="AlphaFoldDB" id="A0A443SWP6"/>
<keyword evidence="9" id="KW-1185">Reference proteome</keyword>
<dbReference type="GO" id="GO:0003677">
    <property type="term" value="F:DNA binding"/>
    <property type="evidence" value="ECO:0007669"/>
    <property type="project" value="UniProtKB-KW"/>
</dbReference>
<dbReference type="InterPro" id="IPR006134">
    <property type="entry name" value="DNA-dir_DNA_pol_B_multi_dom"/>
</dbReference>